<feature type="transmembrane region" description="Helical" evidence="14">
    <location>
        <begin position="39"/>
        <end position="58"/>
    </location>
</feature>
<keyword evidence="12 14" id="KW-0472">Membrane</keyword>
<dbReference type="Pfam" id="PF04116">
    <property type="entry name" value="FA_hydroxylase"/>
    <property type="match status" value="1"/>
</dbReference>
<dbReference type="GO" id="GO:0080132">
    <property type="term" value="F:fatty acid 2-hydroxylase activity"/>
    <property type="evidence" value="ECO:0007669"/>
    <property type="project" value="InterPro"/>
</dbReference>
<keyword evidence="5" id="KW-0479">Metal-binding</keyword>
<dbReference type="GO" id="GO:0006633">
    <property type="term" value="P:fatty acid biosynthetic process"/>
    <property type="evidence" value="ECO:0007669"/>
    <property type="project" value="UniProtKB-KW"/>
</dbReference>
<evidence type="ECO:0000256" key="11">
    <source>
        <dbReference type="ARBA" id="ARBA00023098"/>
    </source>
</evidence>
<dbReference type="RefSeq" id="WP_071620615.1">
    <property type="nucleotide sequence ID" value="NZ_MINN01000161.1"/>
</dbReference>
<evidence type="ECO:0000256" key="8">
    <source>
        <dbReference type="ARBA" id="ARBA00022833"/>
    </source>
</evidence>
<dbReference type="OrthoDB" id="9784228at2"/>
<dbReference type="AlphaFoldDB" id="A0A1J6WE77"/>
<evidence type="ECO:0000256" key="3">
    <source>
        <dbReference type="ARBA" id="ARBA00022516"/>
    </source>
</evidence>
<evidence type="ECO:0000259" key="15">
    <source>
        <dbReference type="Pfam" id="PF04116"/>
    </source>
</evidence>
<dbReference type="GO" id="GO:0005506">
    <property type="term" value="F:iron ion binding"/>
    <property type="evidence" value="ECO:0007669"/>
    <property type="project" value="InterPro"/>
</dbReference>
<keyword evidence="9 14" id="KW-1133">Transmembrane helix</keyword>
<comment type="cofactor">
    <cofactor evidence="1">
        <name>Zn(2+)</name>
        <dbReference type="ChEBI" id="CHEBI:29105"/>
    </cofactor>
</comment>
<name>A0A1J6WE77_9BACI</name>
<evidence type="ECO:0000256" key="14">
    <source>
        <dbReference type="SAM" id="Phobius"/>
    </source>
</evidence>
<comment type="caution">
    <text evidence="16">The sequence shown here is derived from an EMBL/GenBank/DDBJ whole genome shotgun (WGS) entry which is preliminary data.</text>
</comment>
<gene>
    <name evidence="16" type="ORF">BHE18_15940</name>
</gene>
<reference evidence="16 17" key="1">
    <citation type="submission" date="2016-09" db="EMBL/GenBank/DDBJ databases">
        <title>Bacillus aquimaris SAMM genome sequence reveals colonization and biosurfactant production capacities.</title>
        <authorList>
            <person name="Waghmode S.R."/>
            <person name="Suryavanshi M.V."/>
        </authorList>
    </citation>
    <scope>NUCLEOTIDE SEQUENCE [LARGE SCALE GENOMIC DNA]</scope>
    <source>
        <strain evidence="16 17">SAMM</strain>
    </source>
</reference>
<feature type="domain" description="Fatty acid hydroxylase" evidence="15">
    <location>
        <begin position="46"/>
        <end position="187"/>
    </location>
</feature>
<evidence type="ECO:0000256" key="5">
    <source>
        <dbReference type="ARBA" id="ARBA00022723"/>
    </source>
</evidence>
<evidence type="ECO:0000256" key="7">
    <source>
        <dbReference type="ARBA" id="ARBA00022832"/>
    </source>
</evidence>
<keyword evidence="8" id="KW-0862">Zinc</keyword>
<keyword evidence="11" id="KW-0443">Lipid metabolism</keyword>
<keyword evidence="6" id="KW-0256">Endoplasmic reticulum</keyword>
<evidence type="ECO:0000256" key="9">
    <source>
        <dbReference type="ARBA" id="ARBA00022989"/>
    </source>
</evidence>
<evidence type="ECO:0000313" key="17">
    <source>
        <dbReference type="Proteomes" id="UP000182062"/>
    </source>
</evidence>
<dbReference type="InterPro" id="IPR006694">
    <property type="entry name" value="Fatty_acid_hydroxylase"/>
</dbReference>
<evidence type="ECO:0000313" key="16">
    <source>
        <dbReference type="EMBL" id="OIU66335.1"/>
    </source>
</evidence>
<keyword evidence="4 14" id="KW-0812">Transmembrane</keyword>
<sequence>MILKNKGIYRDFFLHLDILIMAGIFLSVLAFLFTIGPTAFTPLFLAIGIVTYMFSEYLTHRFVFHIKAPKNSILLKLIKRLHYDHHKKPNDLKLLFLPIWYSAPSLFALSLIFYFISGSMPATLSFSAGVLTMFFVYEWKHYVAHRPLKPKTKFGKWLKKTHVLHHYKNENYWYGVSTPFVDALFGTLKDEKDVDSSETVKDLEKRA</sequence>
<feature type="transmembrane region" description="Helical" evidence="14">
    <location>
        <begin position="94"/>
        <end position="116"/>
    </location>
</feature>
<evidence type="ECO:0000256" key="1">
    <source>
        <dbReference type="ARBA" id="ARBA00001947"/>
    </source>
</evidence>
<dbReference type="InterPro" id="IPR014430">
    <property type="entry name" value="Scs7"/>
</dbReference>
<dbReference type="PANTHER" id="PTHR12863:SF1">
    <property type="entry name" value="FATTY ACID 2-HYDROXYLASE"/>
    <property type="match status" value="1"/>
</dbReference>
<organism evidence="16 17">
    <name type="scientific">Rossellomorea aquimaris</name>
    <dbReference type="NCBI Taxonomy" id="189382"/>
    <lineage>
        <taxon>Bacteria</taxon>
        <taxon>Bacillati</taxon>
        <taxon>Bacillota</taxon>
        <taxon>Bacilli</taxon>
        <taxon>Bacillales</taxon>
        <taxon>Bacillaceae</taxon>
        <taxon>Rossellomorea</taxon>
    </lineage>
</organism>
<evidence type="ECO:0000256" key="10">
    <source>
        <dbReference type="ARBA" id="ARBA00023002"/>
    </source>
</evidence>
<keyword evidence="7" id="KW-0276">Fatty acid metabolism</keyword>
<keyword evidence="17" id="KW-1185">Reference proteome</keyword>
<evidence type="ECO:0000256" key="2">
    <source>
        <dbReference type="ARBA" id="ARBA00004477"/>
    </source>
</evidence>
<dbReference type="EMBL" id="MINN01000161">
    <property type="protein sequence ID" value="OIU66335.1"/>
    <property type="molecule type" value="Genomic_DNA"/>
</dbReference>
<dbReference type="Proteomes" id="UP000182062">
    <property type="component" value="Unassembled WGS sequence"/>
</dbReference>
<comment type="subcellular location">
    <subcellularLocation>
        <location evidence="2">Endoplasmic reticulum membrane</location>
        <topology evidence="2">Multi-pass membrane protein</topology>
    </subcellularLocation>
</comment>
<protein>
    <submittedName>
        <fullName evidence="16">Fatty acid hydroxylase</fullName>
    </submittedName>
</protein>
<evidence type="ECO:0000256" key="13">
    <source>
        <dbReference type="ARBA" id="ARBA00023160"/>
    </source>
</evidence>
<keyword evidence="10" id="KW-0560">Oxidoreductase</keyword>
<dbReference type="GO" id="GO:0016020">
    <property type="term" value="C:membrane"/>
    <property type="evidence" value="ECO:0007669"/>
    <property type="project" value="InterPro"/>
</dbReference>
<feature type="transmembrane region" description="Helical" evidence="14">
    <location>
        <begin position="12"/>
        <end position="33"/>
    </location>
</feature>
<evidence type="ECO:0000256" key="12">
    <source>
        <dbReference type="ARBA" id="ARBA00023136"/>
    </source>
</evidence>
<keyword evidence="13" id="KW-0275">Fatty acid biosynthesis</keyword>
<evidence type="ECO:0000256" key="6">
    <source>
        <dbReference type="ARBA" id="ARBA00022824"/>
    </source>
</evidence>
<dbReference type="PANTHER" id="PTHR12863">
    <property type="entry name" value="FATTY ACID HYDROXYLASE"/>
    <property type="match status" value="1"/>
</dbReference>
<feature type="transmembrane region" description="Helical" evidence="14">
    <location>
        <begin position="122"/>
        <end position="139"/>
    </location>
</feature>
<accession>A0A1J6WE77</accession>
<proteinExistence type="predicted"/>
<keyword evidence="3" id="KW-0444">Lipid biosynthesis</keyword>
<evidence type="ECO:0000256" key="4">
    <source>
        <dbReference type="ARBA" id="ARBA00022692"/>
    </source>
</evidence>